<protein>
    <submittedName>
        <fullName evidence="1">Uncharacterized protein</fullName>
    </submittedName>
</protein>
<sequence>MVYLSLAKSIISYGIEVWDYQRVKFVTTKIWIITNHNYNYLLFIAYLDKENMQIKTQLNVLILLILITTKYSEMLFSDSYFLMFLRGLPHTSYIICAFEHFAHEHPLLSTLINGVDKVKKYSIDSLKNLTLKQKPHIPNRSIIIRQILLNMYQNTFEVDQSGDMVDILLDNIESELPLRFRLFSLPYPDSAFSESMTSIQ</sequence>
<accession>A0A6G0TCD8</accession>
<evidence type="ECO:0000313" key="1">
    <source>
        <dbReference type="EMBL" id="KAE9530462.1"/>
    </source>
</evidence>
<gene>
    <name evidence="1" type="ORF">AGLY_010924</name>
</gene>
<evidence type="ECO:0000313" key="2">
    <source>
        <dbReference type="Proteomes" id="UP000475862"/>
    </source>
</evidence>
<dbReference type="Proteomes" id="UP000475862">
    <property type="component" value="Unassembled WGS sequence"/>
</dbReference>
<comment type="caution">
    <text evidence="1">The sequence shown here is derived from an EMBL/GenBank/DDBJ whole genome shotgun (WGS) entry which is preliminary data.</text>
</comment>
<proteinExistence type="predicted"/>
<name>A0A6G0TCD8_APHGL</name>
<reference evidence="1 2" key="1">
    <citation type="submission" date="2019-08" db="EMBL/GenBank/DDBJ databases">
        <title>The genome of the soybean aphid Biotype 1, its phylome, world population structure and adaptation to the North American continent.</title>
        <authorList>
            <person name="Giordano R."/>
            <person name="Donthu R.K."/>
            <person name="Hernandez A.G."/>
            <person name="Wright C.L."/>
            <person name="Zimin A.V."/>
        </authorList>
    </citation>
    <scope>NUCLEOTIDE SEQUENCE [LARGE SCALE GENOMIC DNA]</scope>
    <source>
        <tissue evidence="1">Whole aphids</tissue>
    </source>
</reference>
<keyword evidence="2" id="KW-1185">Reference proteome</keyword>
<organism evidence="1 2">
    <name type="scientific">Aphis glycines</name>
    <name type="common">Soybean aphid</name>
    <dbReference type="NCBI Taxonomy" id="307491"/>
    <lineage>
        <taxon>Eukaryota</taxon>
        <taxon>Metazoa</taxon>
        <taxon>Ecdysozoa</taxon>
        <taxon>Arthropoda</taxon>
        <taxon>Hexapoda</taxon>
        <taxon>Insecta</taxon>
        <taxon>Pterygota</taxon>
        <taxon>Neoptera</taxon>
        <taxon>Paraneoptera</taxon>
        <taxon>Hemiptera</taxon>
        <taxon>Sternorrhyncha</taxon>
        <taxon>Aphidomorpha</taxon>
        <taxon>Aphidoidea</taxon>
        <taxon>Aphididae</taxon>
        <taxon>Aphidini</taxon>
        <taxon>Aphis</taxon>
        <taxon>Aphis</taxon>
    </lineage>
</organism>
<dbReference type="AlphaFoldDB" id="A0A6G0TCD8"/>
<dbReference type="EMBL" id="VYZN01000042">
    <property type="protein sequence ID" value="KAE9530462.1"/>
    <property type="molecule type" value="Genomic_DNA"/>
</dbReference>